<dbReference type="AlphaFoldDB" id="A0A1B7MY78"/>
<dbReference type="EMBL" id="KV448344">
    <property type="protein sequence ID" value="OAX37556.1"/>
    <property type="molecule type" value="Genomic_DNA"/>
</dbReference>
<dbReference type="InParanoid" id="A0A1B7MY78"/>
<dbReference type="SUPFAM" id="SSF50978">
    <property type="entry name" value="WD40 repeat-like"/>
    <property type="match status" value="1"/>
</dbReference>
<organism evidence="1 2">
    <name type="scientific">Rhizopogon vinicolor AM-OR11-026</name>
    <dbReference type="NCBI Taxonomy" id="1314800"/>
    <lineage>
        <taxon>Eukaryota</taxon>
        <taxon>Fungi</taxon>
        <taxon>Dikarya</taxon>
        <taxon>Basidiomycota</taxon>
        <taxon>Agaricomycotina</taxon>
        <taxon>Agaricomycetes</taxon>
        <taxon>Agaricomycetidae</taxon>
        <taxon>Boletales</taxon>
        <taxon>Suillineae</taxon>
        <taxon>Rhizopogonaceae</taxon>
        <taxon>Rhizopogon</taxon>
    </lineage>
</organism>
<gene>
    <name evidence="1" type="ORF">K503DRAFT_226461</name>
</gene>
<dbReference type="InterPro" id="IPR036322">
    <property type="entry name" value="WD40_repeat_dom_sf"/>
</dbReference>
<name>A0A1B7MY78_9AGAM</name>
<dbReference type="Proteomes" id="UP000092154">
    <property type="component" value="Unassembled WGS sequence"/>
</dbReference>
<protein>
    <recommendedName>
        <fullName evidence="3">WD40 repeat-like protein</fullName>
    </recommendedName>
</protein>
<proteinExistence type="predicted"/>
<evidence type="ECO:0000313" key="1">
    <source>
        <dbReference type="EMBL" id="OAX37556.1"/>
    </source>
</evidence>
<keyword evidence="2" id="KW-1185">Reference proteome</keyword>
<accession>A0A1B7MY78</accession>
<dbReference type="Gene3D" id="2.130.10.10">
    <property type="entry name" value="YVTN repeat-like/Quinoprotein amine dehydrogenase"/>
    <property type="match status" value="1"/>
</dbReference>
<sequence>MHRDYLNFVVVTKTDFVITTSIDGHLKFWKQEKGIEFVKHFRAHMSPITGVSASADGSAKVFDVVNFDMINMIKLGFTPHTCRWVHKRGQAQGLLPVSEQGTDTIRLYDGRGSDTPLLTIDKLHRFPLHIATCYLVSTLIQIGTRVGWRGRGEWAMISMHRDKYVVLWRSRS</sequence>
<reference evidence="1 2" key="1">
    <citation type="submission" date="2016-06" db="EMBL/GenBank/DDBJ databases">
        <title>Comparative genomics of the ectomycorrhizal sister species Rhizopogon vinicolor and Rhizopogon vesiculosus (Basidiomycota: Boletales) reveals a divergence of the mating type B locus.</title>
        <authorList>
            <consortium name="DOE Joint Genome Institute"/>
            <person name="Mujic A.B."/>
            <person name="Kuo A."/>
            <person name="Tritt A."/>
            <person name="Lipzen A."/>
            <person name="Chen C."/>
            <person name="Johnson J."/>
            <person name="Sharma A."/>
            <person name="Barry K."/>
            <person name="Grigoriev I.V."/>
            <person name="Spatafora J.W."/>
        </authorList>
    </citation>
    <scope>NUCLEOTIDE SEQUENCE [LARGE SCALE GENOMIC DNA]</scope>
    <source>
        <strain evidence="1 2">AM-OR11-026</strain>
    </source>
</reference>
<dbReference type="STRING" id="1314800.A0A1B7MY78"/>
<evidence type="ECO:0000313" key="2">
    <source>
        <dbReference type="Proteomes" id="UP000092154"/>
    </source>
</evidence>
<dbReference type="OrthoDB" id="10264753at2759"/>
<dbReference type="InterPro" id="IPR015943">
    <property type="entry name" value="WD40/YVTN_repeat-like_dom_sf"/>
</dbReference>
<evidence type="ECO:0008006" key="3">
    <source>
        <dbReference type="Google" id="ProtNLM"/>
    </source>
</evidence>